<name>A0A1G6NPH7_9BACT</name>
<keyword evidence="4" id="KW-1185">Reference proteome</keyword>
<dbReference type="EMBL" id="SRME01000003">
    <property type="protein sequence ID" value="TGG87815.1"/>
    <property type="molecule type" value="Genomic_DNA"/>
</dbReference>
<dbReference type="OrthoDB" id="1937023at2"/>
<evidence type="ECO:0000313" key="4">
    <source>
        <dbReference type="Proteomes" id="UP000199322"/>
    </source>
</evidence>
<dbReference type="Proteomes" id="UP000199322">
    <property type="component" value="Unassembled WGS sequence"/>
</dbReference>
<gene>
    <name evidence="3" type="ORF">E4650_05580</name>
    <name evidence="2" type="ORF">SAMN04488588_1595</name>
</gene>
<evidence type="ECO:0000313" key="3">
    <source>
        <dbReference type="EMBL" id="TGG87815.1"/>
    </source>
</evidence>
<evidence type="ECO:0000313" key="2">
    <source>
        <dbReference type="EMBL" id="SDC69065.1"/>
    </source>
</evidence>
<proteinExistence type="predicted"/>
<reference evidence="3 5" key="2">
    <citation type="submission" date="2019-04" db="EMBL/GenBank/DDBJ databases">
        <title>Draft genome sequence data and analysis of a Fermenting Bacterium, Geotoga petraea strain HO-Geo1, isolated from heavy-oil petroleum reservoir in Russia.</title>
        <authorList>
            <person name="Grouzdev D.S."/>
            <person name="Semenova E.M."/>
            <person name="Sokolova D.S."/>
            <person name="Tourova T.P."/>
            <person name="Poltaraus A.B."/>
            <person name="Nazina T.N."/>
        </authorList>
    </citation>
    <scope>NUCLEOTIDE SEQUENCE [LARGE SCALE GENOMIC DNA]</scope>
    <source>
        <strain evidence="3 5">HO-Geo1</strain>
    </source>
</reference>
<dbReference type="AlphaFoldDB" id="A0A1G6NPH7"/>
<dbReference type="Gene3D" id="6.10.250.2730">
    <property type="match status" value="1"/>
</dbReference>
<dbReference type="EMBL" id="FMYV01000006">
    <property type="protein sequence ID" value="SDC69065.1"/>
    <property type="molecule type" value="Genomic_DNA"/>
</dbReference>
<sequence length="243" mass="29380">MYFVPFEFSNYKSFVMETINKVTHYVDKNYDDLDQLYKLGKKKSYYIMFLIDCFGSNFLMNLELAKMFAERYADPEKERPKPLEILRRFYVDLFSKISENSHFPKEEFFEKSFSEIYKLFMKDYDRKLQILKKDFKEKSEADIIENLFKNKYDNSEDIIPTYNVIIFHSIHTNNKEAAQFILDIMKRAIKEHEVLEESEKKESCSVKNADYEKLKKENELLKKENDELKTILKNVYDKIEHVI</sequence>
<dbReference type="Proteomes" id="UP000297288">
    <property type="component" value="Unassembled WGS sequence"/>
</dbReference>
<evidence type="ECO:0000313" key="5">
    <source>
        <dbReference type="Proteomes" id="UP000297288"/>
    </source>
</evidence>
<organism evidence="2 4">
    <name type="scientific">Geotoga petraea</name>
    <dbReference type="NCBI Taxonomy" id="28234"/>
    <lineage>
        <taxon>Bacteria</taxon>
        <taxon>Thermotogati</taxon>
        <taxon>Thermotogota</taxon>
        <taxon>Thermotogae</taxon>
        <taxon>Petrotogales</taxon>
        <taxon>Petrotogaceae</taxon>
        <taxon>Geotoga</taxon>
    </lineage>
</organism>
<dbReference type="STRING" id="28234.SAMN04488588_1595"/>
<keyword evidence="1" id="KW-0175">Coiled coil</keyword>
<feature type="coiled-coil region" evidence="1">
    <location>
        <begin position="204"/>
        <end position="238"/>
    </location>
</feature>
<protein>
    <submittedName>
        <fullName evidence="2">Uncharacterized protein</fullName>
    </submittedName>
</protein>
<dbReference type="RefSeq" id="WP_091404567.1">
    <property type="nucleotide sequence ID" value="NZ_FMYV01000006.1"/>
</dbReference>
<reference evidence="2 4" key="1">
    <citation type="submission" date="2016-10" db="EMBL/GenBank/DDBJ databases">
        <authorList>
            <person name="de Groot N.N."/>
        </authorList>
    </citation>
    <scope>NUCLEOTIDE SEQUENCE [LARGE SCALE GENOMIC DNA]</scope>
    <source>
        <strain evidence="2 4">WG14</strain>
    </source>
</reference>
<evidence type="ECO:0000256" key="1">
    <source>
        <dbReference type="SAM" id="Coils"/>
    </source>
</evidence>
<accession>A0A1G6NPH7</accession>